<dbReference type="InterPro" id="IPR022893">
    <property type="entry name" value="Shikimate_DH_fam"/>
</dbReference>
<keyword evidence="6" id="KW-1185">Reference proteome</keyword>
<dbReference type="PANTHER" id="PTHR21089:SF1">
    <property type="entry name" value="BIFUNCTIONAL 3-DEHYDROQUINATE DEHYDRATASE_SHIKIMATE DEHYDROGENASE, CHLOROPLASTIC"/>
    <property type="match status" value="1"/>
</dbReference>
<sequence length="281" mass="30173">MGEHRFLVGLIGSGVGPSLTPALHMRAADRLGLAYIYRTVELGTEDVSELLRMAEVLGFDALNITHPVKTRVLPYLDELDDLATELGSVNTVLLREGRRLGRNTDWTGFTRSFRAGLPDVPLGCVALVGAGGAGMSVGHALLTLGVRRLRIVDVRPDRAHTLADRLAGLFPASEVTAIETGQLGPDPDGFVHCTPTGMAARPGLPFDPGLLQPRHWVADIVYRPLQTELLRTAAARGCRTLNGSGMTVHQALETFTLITGRTPDAAAMTEHFRELVATETA</sequence>
<dbReference type="SUPFAM" id="SSF53223">
    <property type="entry name" value="Aminoacid dehydrogenase-like, N-terminal domain"/>
    <property type="match status" value="1"/>
</dbReference>
<dbReference type="RefSeq" id="WP_307248147.1">
    <property type="nucleotide sequence ID" value="NZ_JAUSQZ010000001.1"/>
</dbReference>
<evidence type="ECO:0000313" key="5">
    <source>
        <dbReference type="EMBL" id="MDP9829712.1"/>
    </source>
</evidence>
<proteinExistence type="predicted"/>
<reference evidence="5 6" key="1">
    <citation type="submission" date="2023-07" db="EMBL/GenBank/DDBJ databases">
        <title>Sequencing the genomes of 1000 actinobacteria strains.</title>
        <authorList>
            <person name="Klenk H.-P."/>
        </authorList>
    </citation>
    <scope>NUCLEOTIDE SEQUENCE [LARGE SCALE GENOMIC DNA]</scope>
    <source>
        <strain evidence="5 6">DSM 44388</strain>
    </source>
</reference>
<protein>
    <submittedName>
        <fullName evidence="5">Shikimate dehydrogenase</fullName>
        <ecNumber evidence="5">1.1.1.25</ecNumber>
    </submittedName>
</protein>
<evidence type="ECO:0000313" key="6">
    <source>
        <dbReference type="Proteomes" id="UP001235712"/>
    </source>
</evidence>
<keyword evidence="5" id="KW-0560">Oxidoreductase</keyword>
<dbReference type="Gene3D" id="3.40.50.720">
    <property type="entry name" value="NAD(P)-binding Rossmann-like Domain"/>
    <property type="match status" value="1"/>
</dbReference>
<gene>
    <name evidence="5" type="ORF">J2S57_005461</name>
</gene>
<dbReference type="PANTHER" id="PTHR21089">
    <property type="entry name" value="SHIKIMATE DEHYDROGENASE"/>
    <property type="match status" value="1"/>
</dbReference>
<dbReference type="NCBIfam" id="NF009201">
    <property type="entry name" value="PRK12549.1"/>
    <property type="match status" value="1"/>
</dbReference>
<dbReference type="Proteomes" id="UP001235712">
    <property type="component" value="Unassembled WGS sequence"/>
</dbReference>
<dbReference type="Gene3D" id="3.40.50.10860">
    <property type="entry name" value="Leucine Dehydrogenase, chain A, domain 1"/>
    <property type="match status" value="1"/>
</dbReference>
<feature type="domain" description="SDH C-terminal" evidence="4">
    <location>
        <begin position="243"/>
        <end position="270"/>
    </location>
</feature>
<dbReference type="SUPFAM" id="SSF51735">
    <property type="entry name" value="NAD(P)-binding Rossmann-fold domains"/>
    <property type="match status" value="1"/>
</dbReference>
<comment type="caution">
    <text evidence="5">The sequence shown here is derived from an EMBL/GenBank/DDBJ whole genome shotgun (WGS) entry which is preliminary data.</text>
</comment>
<dbReference type="GO" id="GO:0004764">
    <property type="term" value="F:shikimate 3-dehydrogenase (NADP+) activity"/>
    <property type="evidence" value="ECO:0007669"/>
    <property type="project" value="UniProtKB-EC"/>
</dbReference>
<accession>A0ABT9PB44</accession>
<organism evidence="5 6">
    <name type="scientific">Kineosporia succinea</name>
    <dbReference type="NCBI Taxonomy" id="84632"/>
    <lineage>
        <taxon>Bacteria</taxon>
        <taxon>Bacillati</taxon>
        <taxon>Actinomycetota</taxon>
        <taxon>Actinomycetes</taxon>
        <taxon>Kineosporiales</taxon>
        <taxon>Kineosporiaceae</taxon>
        <taxon>Kineosporia</taxon>
    </lineage>
</organism>
<dbReference type="EC" id="1.1.1.25" evidence="5"/>
<evidence type="ECO:0000259" key="3">
    <source>
        <dbReference type="Pfam" id="PF08501"/>
    </source>
</evidence>
<dbReference type="EMBL" id="JAUSQZ010000001">
    <property type="protein sequence ID" value="MDP9829712.1"/>
    <property type="molecule type" value="Genomic_DNA"/>
</dbReference>
<evidence type="ECO:0000256" key="2">
    <source>
        <dbReference type="ARBA" id="ARBA00023141"/>
    </source>
</evidence>
<keyword evidence="2" id="KW-0028">Amino-acid biosynthesis</keyword>
<dbReference type="InterPro" id="IPR041121">
    <property type="entry name" value="SDH_C"/>
</dbReference>
<name>A0ABT9PB44_9ACTN</name>
<dbReference type="InterPro" id="IPR046346">
    <property type="entry name" value="Aminoacid_DH-like_N_sf"/>
</dbReference>
<keyword evidence="2" id="KW-0057">Aromatic amino acid biosynthesis</keyword>
<evidence type="ECO:0000256" key="1">
    <source>
        <dbReference type="ARBA" id="ARBA00004871"/>
    </source>
</evidence>
<comment type="pathway">
    <text evidence="1">Metabolic intermediate biosynthesis; chorismate biosynthesis; chorismate from D-erythrose 4-phosphate and phosphoenolpyruvate: step 4/7.</text>
</comment>
<dbReference type="InterPro" id="IPR013708">
    <property type="entry name" value="Shikimate_DH-bd_N"/>
</dbReference>
<dbReference type="InterPro" id="IPR036291">
    <property type="entry name" value="NAD(P)-bd_dom_sf"/>
</dbReference>
<dbReference type="Pfam" id="PF08501">
    <property type="entry name" value="Shikimate_dh_N"/>
    <property type="match status" value="1"/>
</dbReference>
<evidence type="ECO:0000259" key="4">
    <source>
        <dbReference type="Pfam" id="PF18317"/>
    </source>
</evidence>
<feature type="domain" description="Shikimate dehydrogenase substrate binding N-terminal" evidence="3">
    <location>
        <begin position="10"/>
        <end position="92"/>
    </location>
</feature>
<dbReference type="CDD" id="cd01065">
    <property type="entry name" value="NAD_bind_Shikimate_DH"/>
    <property type="match status" value="1"/>
</dbReference>
<dbReference type="Pfam" id="PF18317">
    <property type="entry name" value="SDH_C"/>
    <property type="match status" value="1"/>
</dbReference>